<evidence type="ECO:0000313" key="1">
    <source>
        <dbReference type="EMBL" id="PZO45292.1"/>
    </source>
</evidence>
<protein>
    <recommendedName>
        <fullName evidence="3">IrrE N-terminal-like domain-containing protein</fullName>
    </recommendedName>
</protein>
<dbReference type="AlphaFoldDB" id="A0A2W4WLE8"/>
<evidence type="ECO:0000313" key="2">
    <source>
        <dbReference type="Proteomes" id="UP000249081"/>
    </source>
</evidence>
<reference evidence="2" key="1">
    <citation type="submission" date="2018-04" db="EMBL/GenBank/DDBJ databases">
        <authorList>
            <person name="Cornet L."/>
        </authorList>
    </citation>
    <scope>NUCLEOTIDE SEQUENCE [LARGE SCALE GENOMIC DNA]</scope>
</reference>
<sequence length="445" mass="50373">MNSLSLNFEWLTSGNDSPQIRQTMGMFGLKVGDISLARNEDTWSQTIRDSVLVSAYPLAAWMVSSWWRLLYEPLPPTGTRPSVTWKMAHELTAANQGFIWPRVILASDTELMQIWSTASNAIEQQSVRYINSLDRPFPVDLLEFEQTAKAFIESVLSRLDATGITNTPLANLWQEVQEELADPYASQYRRCEAELGFDPDECPENLVKDALKLVEQMGGKTFSEVAPAYSKDLLEARPLSAKINELIQESGFDGKPEVSVDHSTSPEFSKAPWQKANEVAYRLRDVIDIEEDPVTDDQLYDLLGLHKAEYEAFNPPPQRRVSIAVPSEQIGFKFHTRKRHPIAKRFELARFIGDYLLYGNHGESWLVNTDLRTSRQKYQRAFAAEFLCPLSSLRAYLDNDYSESAMEDAAEHFKVSSQTVESMLTNNGLICSPQSASYLEASLPY</sequence>
<gene>
    <name evidence="1" type="ORF">DCF17_02050</name>
</gene>
<dbReference type="EMBL" id="QBMN01000008">
    <property type="protein sequence ID" value="PZO45292.1"/>
    <property type="molecule type" value="Genomic_DNA"/>
</dbReference>
<name>A0A2W4WLE8_9CYAN</name>
<organism evidence="1 2">
    <name type="scientific">Shackletoniella antarctica</name>
    <dbReference type="NCBI Taxonomy" id="268115"/>
    <lineage>
        <taxon>Bacteria</taxon>
        <taxon>Bacillati</taxon>
        <taxon>Cyanobacteriota</taxon>
        <taxon>Cyanophyceae</taxon>
        <taxon>Oculatellales</taxon>
        <taxon>Oculatellaceae</taxon>
        <taxon>Shackletoniella</taxon>
    </lineage>
</organism>
<dbReference type="Proteomes" id="UP000249081">
    <property type="component" value="Unassembled WGS sequence"/>
</dbReference>
<accession>A0A2W4WLE8</accession>
<reference evidence="1 2" key="2">
    <citation type="submission" date="2018-06" db="EMBL/GenBank/DDBJ databases">
        <title>Metagenomic assembly of (sub)arctic Cyanobacteria and their associated microbiome from non-axenic cultures.</title>
        <authorList>
            <person name="Baurain D."/>
        </authorList>
    </citation>
    <scope>NUCLEOTIDE SEQUENCE [LARGE SCALE GENOMIC DNA]</scope>
    <source>
        <strain evidence="1">ULC041bin1</strain>
    </source>
</reference>
<evidence type="ECO:0008006" key="3">
    <source>
        <dbReference type="Google" id="ProtNLM"/>
    </source>
</evidence>
<proteinExistence type="predicted"/>
<comment type="caution">
    <text evidence="1">The sequence shown here is derived from an EMBL/GenBank/DDBJ whole genome shotgun (WGS) entry which is preliminary data.</text>
</comment>